<dbReference type="NCBIfam" id="TIGR01496">
    <property type="entry name" value="DHPS"/>
    <property type="match status" value="1"/>
</dbReference>
<dbReference type="PROSITE" id="PS50972">
    <property type="entry name" value="PTERIN_BINDING"/>
    <property type="match status" value="1"/>
</dbReference>
<sequence length="268" mass="29458">MQNCRIKNLEVGGGAPVRLMAVINLSPESFFNKSYTPPEKVFNKACELVENGADIIDIGARSTAPNSAPISVTEEIKRLKSTLNEFLGSGILISVDTMYPEVLEECLRYEIHCINDINGLANDAYAKVAGDSGLPAVLMATLKKPGDPVGFDSVYSALETVMKRAENAGIKDFILDPAVGKWSDSRTSENDWELCRRFSEFKRLKKPLLAAVSRKTFIGELLVKEPQDRLSGTLALTYSLLTSGASIVRAHDVSDTKDLIRVFEKLNR</sequence>
<evidence type="ECO:0000313" key="10">
    <source>
        <dbReference type="EMBL" id="WFN36077.1"/>
    </source>
</evidence>
<dbReference type="KEGG" id="manq:L1994_07960"/>
<comment type="catalytic activity">
    <reaction evidence="1">
        <text>(7,8-dihydropterin-6-yl)methyl diphosphate + 4-aminobenzoate = 7,8-dihydropteroate + diphosphate</text>
        <dbReference type="Rhea" id="RHEA:19949"/>
        <dbReference type="ChEBI" id="CHEBI:17836"/>
        <dbReference type="ChEBI" id="CHEBI:17839"/>
        <dbReference type="ChEBI" id="CHEBI:33019"/>
        <dbReference type="ChEBI" id="CHEBI:72950"/>
        <dbReference type="EC" id="2.5.1.15"/>
    </reaction>
</comment>
<keyword evidence="7" id="KW-0460">Magnesium</keyword>
<dbReference type="GO" id="GO:0046872">
    <property type="term" value="F:metal ion binding"/>
    <property type="evidence" value="ECO:0007669"/>
    <property type="project" value="UniProtKB-KW"/>
</dbReference>
<organism evidence="10 11">
    <name type="scientific">Methanomicrobium antiquum</name>
    <dbReference type="NCBI Taxonomy" id="487686"/>
    <lineage>
        <taxon>Archaea</taxon>
        <taxon>Methanobacteriati</taxon>
        <taxon>Methanobacteriota</taxon>
        <taxon>Stenosarchaea group</taxon>
        <taxon>Methanomicrobia</taxon>
        <taxon>Methanomicrobiales</taxon>
        <taxon>Methanomicrobiaceae</taxon>
        <taxon>Methanomicrobium</taxon>
    </lineage>
</organism>
<keyword evidence="11" id="KW-1185">Reference proteome</keyword>
<evidence type="ECO:0000256" key="1">
    <source>
        <dbReference type="ARBA" id="ARBA00000012"/>
    </source>
</evidence>
<dbReference type="EC" id="2.5.1.15" evidence="4"/>
<dbReference type="GO" id="GO:0004156">
    <property type="term" value="F:dihydropteroate synthase activity"/>
    <property type="evidence" value="ECO:0007669"/>
    <property type="project" value="UniProtKB-EC"/>
</dbReference>
<dbReference type="SUPFAM" id="SSF51717">
    <property type="entry name" value="Dihydropteroate synthetase-like"/>
    <property type="match status" value="1"/>
</dbReference>
<comment type="cofactor">
    <cofactor evidence="2">
        <name>Mg(2+)</name>
        <dbReference type="ChEBI" id="CHEBI:18420"/>
    </cofactor>
</comment>
<evidence type="ECO:0000256" key="8">
    <source>
        <dbReference type="ARBA" id="ARBA00022909"/>
    </source>
</evidence>
<dbReference type="GeneID" id="79950324"/>
<evidence type="ECO:0000313" key="11">
    <source>
        <dbReference type="Proteomes" id="UP001218895"/>
    </source>
</evidence>
<name>A0AAF0FPG1_9EURY</name>
<dbReference type="AlphaFoldDB" id="A0AAF0FPG1"/>
<reference evidence="10" key="1">
    <citation type="submission" date="2022-01" db="EMBL/GenBank/DDBJ databases">
        <title>Complete genome of Methanomicrobium antiquum DSM 21220.</title>
        <authorList>
            <person name="Chen S.-C."/>
            <person name="You Y.-T."/>
            <person name="Zhou Y.-Z."/>
            <person name="Lai M.-C."/>
        </authorList>
    </citation>
    <scope>NUCLEOTIDE SEQUENCE</scope>
    <source>
        <strain evidence="10">DSM 21220</strain>
    </source>
</reference>
<dbReference type="PANTHER" id="PTHR20941:SF1">
    <property type="entry name" value="FOLIC ACID SYNTHESIS PROTEIN FOL1"/>
    <property type="match status" value="1"/>
</dbReference>
<dbReference type="Pfam" id="PF00809">
    <property type="entry name" value="Pterin_bind"/>
    <property type="match status" value="1"/>
</dbReference>
<evidence type="ECO:0000256" key="6">
    <source>
        <dbReference type="ARBA" id="ARBA00022723"/>
    </source>
</evidence>
<keyword evidence="6" id="KW-0479">Metal-binding</keyword>
<evidence type="ECO:0000256" key="3">
    <source>
        <dbReference type="ARBA" id="ARBA00004763"/>
    </source>
</evidence>
<protein>
    <recommendedName>
        <fullName evidence="4">dihydropteroate synthase</fullName>
        <ecNumber evidence="4">2.5.1.15</ecNumber>
    </recommendedName>
</protein>
<dbReference type="GO" id="GO:0046654">
    <property type="term" value="P:tetrahydrofolate biosynthetic process"/>
    <property type="evidence" value="ECO:0007669"/>
    <property type="project" value="TreeGrafter"/>
</dbReference>
<evidence type="ECO:0000256" key="4">
    <source>
        <dbReference type="ARBA" id="ARBA00012458"/>
    </source>
</evidence>
<dbReference type="PANTHER" id="PTHR20941">
    <property type="entry name" value="FOLATE SYNTHESIS PROTEINS"/>
    <property type="match status" value="1"/>
</dbReference>
<dbReference type="GO" id="GO:0046656">
    <property type="term" value="P:folic acid biosynthetic process"/>
    <property type="evidence" value="ECO:0007669"/>
    <property type="project" value="UniProtKB-KW"/>
</dbReference>
<dbReference type="InterPro" id="IPR045031">
    <property type="entry name" value="DHP_synth-like"/>
</dbReference>
<gene>
    <name evidence="10" type="primary">folP</name>
    <name evidence="10" type="ORF">L1994_07960</name>
</gene>
<dbReference type="EMBL" id="CP091092">
    <property type="protein sequence ID" value="WFN36077.1"/>
    <property type="molecule type" value="Genomic_DNA"/>
</dbReference>
<dbReference type="Proteomes" id="UP001218895">
    <property type="component" value="Chromosome"/>
</dbReference>
<dbReference type="InterPro" id="IPR006390">
    <property type="entry name" value="DHP_synth_dom"/>
</dbReference>
<comment type="pathway">
    <text evidence="3">Cofactor biosynthesis; tetrahydrofolate biosynthesis; 7,8-dihydrofolate from 2-amino-4-hydroxy-6-hydroxymethyl-7,8-dihydropteridine diphosphate and 4-aminobenzoate: step 1/2.</text>
</comment>
<proteinExistence type="predicted"/>
<dbReference type="InterPro" id="IPR011005">
    <property type="entry name" value="Dihydropteroate_synth-like_sf"/>
</dbReference>
<evidence type="ECO:0000256" key="7">
    <source>
        <dbReference type="ARBA" id="ARBA00022842"/>
    </source>
</evidence>
<accession>A0AAF0FPG1</accession>
<dbReference type="InterPro" id="IPR000489">
    <property type="entry name" value="Pterin-binding_dom"/>
</dbReference>
<evidence type="ECO:0000256" key="2">
    <source>
        <dbReference type="ARBA" id="ARBA00001946"/>
    </source>
</evidence>
<dbReference type="RefSeq" id="WP_278098916.1">
    <property type="nucleotide sequence ID" value="NZ_CP091092.1"/>
</dbReference>
<keyword evidence="5 10" id="KW-0808">Transferase</keyword>
<keyword evidence="8" id="KW-0289">Folate biosynthesis</keyword>
<feature type="domain" description="Pterin-binding" evidence="9">
    <location>
        <begin position="17"/>
        <end position="261"/>
    </location>
</feature>
<evidence type="ECO:0000256" key="5">
    <source>
        <dbReference type="ARBA" id="ARBA00022679"/>
    </source>
</evidence>
<dbReference type="PROSITE" id="PS00793">
    <property type="entry name" value="DHPS_2"/>
    <property type="match status" value="1"/>
</dbReference>
<dbReference type="Gene3D" id="3.20.20.20">
    <property type="entry name" value="Dihydropteroate synthase-like"/>
    <property type="match status" value="1"/>
</dbReference>
<evidence type="ECO:0000259" key="9">
    <source>
        <dbReference type="PROSITE" id="PS50972"/>
    </source>
</evidence>